<keyword evidence="2" id="KW-1185">Reference proteome</keyword>
<sequence length="235" mass="27302">MLFTFISSGFSQQKETIHENQQWLQYYNKLHFAEKWSLATDLGLRFKNGFDKKTRYIARTGLIYYLSDKLQIAAGFARLGSYYQGQEVKVIETRPFQSLSMKHHQGLFNLAQRLSMEERSFKNINSDTPLSTDITLRLRYRLMFNIPLTSFNSGSSTKKISLNFGNELFLNANNDIAASTFDQNRVILGPAIQLNKSFKASIIYQYQYSSTPIENTYKQTSILRMNLKHNLDLRN</sequence>
<gene>
    <name evidence="1" type="ORF">IFO69_02140</name>
</gene>
<proteinExistence type="predicted"/>
<evidence type="ECO:0000313" key="2">
    <source>
        <dbReference type="Proteomes" id="UP000647133"/>
    </source>
</evidence>
<accession>A0ABR9AFP9</accession>
<protein>
    <submittedName>
        <fullName evidence="1">DUF2490 domain-containing protein</fullName>
    </submittedName>
</protein>
<comment type="caution">
    <text evidence="1">The sequence shown here is derived from an EMBL/GenBank/DDBJ whole genome shotgun (WGS) entry which is preliminary data.</text>
</comment>
<evidence type="ECO:0000313" key="1">
    <source>
        <dbReference type="EMBL" id="MBD8487537.1"/>
    </source>
</evidence>
<reference evidence="1 2" key="1">
    <citation type="submission" date="2020-09" db="EMBL/GenBank/DDBJ databases">
        <title>Echinicola sp. CAU 1574 isolated from sand of Sido Beach.</title>
        <authorList>
            <person name="Kim W."/>
        </authorList>
    </citation>
    <scope>NUCLEOTIDE SEQUENCE [LARGE SCALE GENOMIC DNA]</scope>
    <source>
        <strain evidence="1 2">CAU 1574</strain>
    </source>
</reference>
<dbReference type="Proteomes" id="UP000647133">
    <property type="component" value="Unassembled WGS sequence"/>
</dbReference>
<dbReference type="EMBL" id="JACYTQ010000001">
    <property type="protein sequence ID" value="MBD8487537.1"/>
    <property type="molecule type" value="Genomic_DNA"/>
</dbReference>
<dbReference type="Pfam" id="PF10677">
    <property type="entry name" value="DUF2490"/>
    <property type="match status" value="1"/>
</dbReference>
<organism evidence="1 2">
    <name type="scientific">Echinicola arenosa</name>
    <dbReference type="NCBI Taxonomy" id="2774144"/>
    <lineage>
        <taxon>Bacteria</taxon>
        <taxon>Pseudomonadati</taxon>
        <taxon>Bacteroidota</taxon>
        <taxon>Cytophagia</taxon>
        <taxon>Cytophagales</taxon>
        <taxon>Cyclobacteriaceae</taxon>
        <taxon>Echinicola</taxon>
    </lineage>
</organism>
<dbReference type="InterPro" id="IPR019619">
    <property type="entry name" value="DUF2490"/>
</dbReference>
<name>A0ABR9AFP9_9BACT</name>
<dbReference type="RefSeq" id="WP_192007547.1">
    <property type="nucleotide sequence ID" value="NZ_JACYTQ010000001.1"/>
</dbReference>